<accession>A0A418W8Z3</accession>
<dbReference type="OrthoDB" id="9795613at2"/>
<dbReference type="PANTHER" id="PTHR11941">
    <property type="entry name" value="ENOYL-COA HYDRATASE-RELATED"/>
    <property type="match status" value="1"/>
</dbReference>
<evidence type="ECO:0000256" key="2">
    <source>
        <dbReference type="ARBA" id="ARBA00023239"/>
    </source>
</evidence>
<proteinExistence type="inferred from homology"/>
<dbReference type="EMBL" id="QYUK01000011">
    <property type="protein sequence ID" value="RJF86485.1"/>
    <property type="molecule type" value="Genomic_DNA"/>
</dbReference>
<sequence length="262" mass="27799">MDPIMLIVKTAPEEGVALLRLNRPEARNALNLELRRALAAAFDDLAEDPAVRVVVVTGNAEAFAAGADIAMLASLSPRGVEQLGLHRLWRSIADFPKPVVAAVNGFALGGGCELAMHADLIVAGEGAKFGQPELKVGIIPGAGGTQRLVRLIGRTKAMRLLLSGEMISGREAFDWGLASDLVEDEAVVPTALQIAGRIAALPASACALVKELVQTAADLPMEAALALERKSFWLTFDTPDQREGMTAFLEKRRPRFNGGETA</sequence>
<dbReference type="PROSITE" id="PS00166">
    <property type="entry name" value="ENOYL_COA_HYDRATASE"/>
    <property type="match status" value="1"/>
</dbReference>
<dbReference type="GO" id="GO:0016836">
    <property type="term" value="F:hydro-lyase activity"/>
    <property type="evidence" value="ECO:0007669"/>
    <property type="project" value="UniProtKB-ARBA"/>
</dbReference>
<dbReference type="Pfam" id="PF00378">
    <property type="entry name" value="ECH_1"/>
    <property type="match status" value="1"/>
</dbReference>
<dbReference type="NCBIfam" id="NF006007">
    <property type="entry name" value="PRK08138.1"/>
    <property type="match status" value="1"/>
</dbReference>
<dbReference type="AlphaFoldDB" id="A0A418W8Z3"/>
<dbReference type="PANTHER" id="PTHR11941:SF54">
    <property type="entry name" value="ENOYL-COA HYDRATASE, MITOCHONDRIAL"/>
    <property type="match status" value="1"/>
</dbReference>
<dbReference type="Proteomes" id="UP000284605">
    <property type="component" value="Unassembled WGS sequence"/>
</dbReference>
<dbReference type="InterPro" id="IPR001753">
    <property type="entry name" value="Enoyl-CoA_hydra/iso"/>
</dbReference>
<gene>
    <name evidence="4" type="ORF">D3874_05140</name>
</gene>
<reference evidence="4 5" key="1">
    <citation type="submission" date="2018-09" db="EMBL/GenBank/DDBJ databases">
        <authorList>
            <person name="Zhu H."/>
        </authorList>
    </citation>
    <scope>NUCLEOTIDE SEQUENCE [LARGE SCALE GENOMIC DNA]</scope>
    <source>
        <strain evidence="4 5">K1W22B-8</strain>
    </source>
</reference>
<comment type="similarity">
    <text evidence="1 3">Belongs to the enoyl-CoA hydratase/isomerase family.</text>
</comment>
<dbReference type="Gene3D" id="1.10.12.10">
    <property type="entry name" value="Lyase 2-enoyl-coa Hydratase, Chain A, domain 2"/>
    <property type="match status" value="1"/>
</dbReference>
<dbReference type="FunFam" id="1.10.12.10:FF:000001">
    <property type="entry name" value="Probable enoyl-CoA hydratase, mitochondrial"/>
    <property type="match status" value="1"/>
</dbReference>
<comment type="caution">
    <text evidence="4">The sequence shown here is derived from an EMBL/GenBank/DDBJ whole genome shotgun (WGS) entry which is preliminary data.</text>
</comment>
<dbReference type="CDD" id="cd06558">
    <property type="entry name" value="crotonase-like"/>
    <property type="match status" value="1"/>
</dbReference>
<name>A0A418W8Z3_9PROT</name>
<dbReference type="InterPro" id="IPR018376">
    <property type="entry name" value="Enoyl-CoA_hyd/isom_CS"/>
</dbReference>
<keyword evidence="2" id="KW-0456">Lyase</keyword>
<evidence type="ECO:0000256" key="1">
    <source>
        <dbReference type="ARBA" id="ARBA00005254"/>
    </source>
</evidence>
<evidence type="ECO:0000256" key="3">
    <source>
        <dbReference type="RuleBase" id="RU003707"/>
    </source>
</evidence>
<organism evidence="4 5">
    <name type="scientific">Oleomonas cavernae</name>
    <dbReference type="NCBI Taxonomy" id="2320859"/>
    <lineage>
        <taxon>Bacteria</taxon>
        <taxon>Pseudomonadati</taxon>
        <taxon>Pseudomonadota</taxon>
        <taxon>Alphaproteobacteria</taxon>
        <taxon>Acetobacterales</taxon>
        <taxon>Acetobacteraceae</taxon>
        <taxon>Oleomonas</taxon>
    </lineage>
</organism>
<dbReference type="Gene3D" id="3.90.226.10">
    <property type="entry name" value="2-enoyl-CoA Hydratase, Chain A, domain 1"/>
    <property type="match status" value="1"/>
</dbReference>
<dbReference type="InterPro" id="IPR029045">
    <property type="entry name" value="ClpP/crotonase-like_dom_sf"/>
</dbReference>
<dbReference type="InterPro" id="IPR014748">
    <property type="entry name" value="Enoyl-CoA_hydra_C"/>
</dbReference>
<protein>
    <submittedName>
        <fullName evidence="4">Enoyl-CoA hydratase</fullName>
    </submittedName>
</protein>
<dbReference type="SUPFAM" id="SSF52096">
    <property type="entry name" value="ClpP/crotonase"/>
    <property type="match status" value="1"/>
</dbReference>
<dbReference type="FunFam" id="3.90.226.10:FF:000009">
    <property type="entry name" value="Carnitinyl-CoA dehydratase"/>
    <property type="match status" value="1"/>
</dbReference>
<keyword evidence="5" id="KW-1185">Reference proteome</keyword>
<dbReference type="GO" id="GO:0006635">
    <property type="term" value="P:fatty acid beta-oxidation"/>
    <property type="evidence" value="ECO:0007669"/>
    <property type="project" value="TreeGrafter"/>
</dbReference>
<evidence type="ECO:0000313" key="5">
    <source>
        <dbReference type="Proteomes" id="UP000284605"/>
    </source>
</evidence>
<evidence type="ECO:0000313" key="4">
    <source>
        <dbReference type="EMBL" id="RJF86485.1"/>
    </source>
</evidence>